<evidence type="ECO:0008006" key="3">
    <source>
        <dbReference type="Google" id="ProtNLM"/>
    </source>
</evidence>
<dbReference type="SUPFAM" id="SSF158682">
    <property type="entry name" value="TerB-like"/>
    <property type="match status" value="1"/>
</dbReference>
<dbReference type="KEGG" id="pcon:B0A89_14435"/>
<organism evidence="1 2">
    <name type="scientific">Paracoccus contaminans</name>
    <dbReference type="NCBI Taxonomy" id="1945662"/>
    <lineage>
        <taxon>Bacteria</taxon>
        <taxon>Pseudomonadati</taxon>
        <taxon>Pseudomonadota</taxon>
        <taxon>Alphaproteobacteria</taxon>
        <taxon>Rhodobacterales</taxon>
        <taxon>Paracoccaceae</taxon>
        <taxon>Paracoccus</taxon>
    </lineage>
</organism>
<protein>
    <recommendedName>
        <fullName evidence="3">Tellurite resistance TerB family protein</fullName>
    </recommendedName>
</protein>
<dbReference type="Proteomes" id="UP000193017">
    <property type="component" value="Plasmid unnamed"/>
</dbReference>
<dbReference type="InterPro" id="IPR029024">
    <property type="entry name" value="TerB-like"/>
</dbReference>
<dbReference type="EMBL" id="CP020613">
    <property type="protein sequence ID" value="ARJ71018.1"/>
    <property type="molecule type" value="Genomic_DNA"/>
</dbReference>
<keyword evidence="1" id="KW-0614">Plasmid</keyword>
<proteinExistence type="predicted"/>
<evidence type="ECO:0000313" key="2">
    <source>
        <dbReference type="Proteomes" id="UP000193017"/>
    </source>
</evidence>
<name>A0A1W6D1M0_9RHOB</name>
<reference evidence="1 2" key="1">
    <citation type="submission" date="2017-03" db="EMBL/GenBank/DDBJ databases">
        <title>Genome sequence of Paracoccus contaminans isolated from a water microcosm.</title>
        <authorList>
            <person name="Aurass P."/>
            <person name="Karste S."/>
            <person name="Trost E."/>
            <person name="Glaeser S.P."/>
            <person name="Kaempfer P."/>
            <person name="Flieger A."/>
        </authorList>
    </citation>
    <scope>NUCLEOTIDE SEQUENCE [LARGE SCALE GENOMIC DNA]</scope>
    <source>
        <strain evidence="2">RKI 16-01929T\LMG 29738T\CCM 8701T\CIP 111112T</strain>
        <plasmid evidence="2">Plasmid unnamed</plasmid>
    </source>
</reference>
<keyword evidence="2" id="KW-1185">Reference proteome</keyword>
<dbReference type="AlphaFoldDB" id="A0A1W6D1M0"/>
<evidence type="ECO:0000313" key="1">
    <source>
        <dbReference type="EMBL" id="ARJ71018.1"/>
    </source>
</evidence>
<dbReference type="InterPro" id="IPR007486">
    <property type="entry name" value="YebE"/>
</dbReference>
<gene>
    <name evidence="1" type="ORF">B0A89_14435</name>
</gene>
<geneLocation type="plasmid" evidence="1 2">
    <name>unnamed</name>
</geneLocation>
<sequence>MDIMGWLFRASRNRDGQAVTLEEAGLGHAPSAPSPGPDPEGRLEAALATRLLDGWLSNRQQVLVPHTLNFRALDGGQGALLVDVMAAAAQADGTVDPREAQGLPQVLGRVGAGAAEQARLASALSEPQNLGALLARVEAEGLATHAYAAALLAVNRRAQVNRAFLDYLAARLGLAADIARSLERRYRA</sequence>
<accession>A0A1W6D1M0</accession>
<dbReference type="Pfam" id="PF04391">
    <property type="entry name" value="DUF533"/>
    <property type="match status" value="1"/>
</dbReference>